<dbReference type="RefSeq" id="WP_188379769.1">
    <property type="nucleotide sequence ID" value="NZ_BMDI01000001.1"/>
</dbReference>
<dbReference type="PANTHER" id="PTHR43096:SF52">
    <property type="entry name" value="DNAJ HOMOLOG 1, MITOCHONDRIAL-RELATED"/>
    <property type="match status" value="1"/>
</dbReference>
<dbReference type="PRINTS" id="PR00625">
    <property type="entry name" value="JDOMAIN"/>
</dbReference>
<dbReference type="PROSITE" id="PS50076">
    <property type="entry name" value="DNAJ_2"/>
    <property type="match status" value="1"/>
</dbReference>
<comment type="caution">
    <text evidence="5">The sequence shown here is derived from an EMBL/GenBank/DDBJ whole genome shotgun (WGS) entry which is preliminary data.</text>
</comment>
<dbReference type="Pfam" id="PF00226">
    <property type="entry name" value="DnaJ"/>
    <property type="match status" value="1"/>
</dbReference>
<dbReference type="EMBL" id="BMDI01000001">
    <property type="protein sequence ID" value="GGI16793.1"/>
    <property type="molecule type" value="Genomic_DNA"/>
</dbReference>
<dbReference type="AlphaFoldDB" id="A0A8J3AN23"/>
<dbReference type="Pfam" id="PF01556">
    <property type="entry name" value="DnaJ_C"/>
    <property type="match status" value="1"/>
</dbReference>
<keyword evidence="3" id="KW-0143">Chaperone</keyword>
<evidence type="ECO:0000256" key="3">
    <source>
        <dbReference type="ARBA" id="ARBA00023186"/>
    </source>
</evidence>
<proteinExistence type="predicted"/>
<keyword evidence="2 5" id="KW-0238">DNA-binding</keyword>
<evidence type="ECO:0000256" key="2">
    <source>
        <dbReference type="ARBA" id="ARBA00023125"/>
    </source>
</evidence>
<dbReference type="SUPFAM" id="SSF46565">
    <property type="entry name" value="Chaperone J-domain"/>
    <property type="match status" value="1"/>
</dbReference>
<dbReference type="FunFam" id="2.60.260.20:FF:000008">
    <property type="entry name" value="Curved DNA-binding protein"/>
    <property type="match status" value="1"/>
</dbReference>
<evidence type="ECO:0000313" key="6">
    <source>
        <dbReference type="Proteomes" id="UP000642180"/>
    </source>
</evidence>
<dbReference type="GO" id="GO:0042026">
    <property type="term" value="P:protein refolding"/>
    <property type="evidence" value="ECO:0007669"/>
    <property type="project" value="TreeGrafter"/>
</dbReference>
<dbReference type="SMART" id="SM00271">
    <property type="entry name" value="DnaJ"/>
    <property type="match status" value="1"/>
</dbReference>
<evidence type="ECO:0000313" key="5">
    <source>
        <dbReference type="EMBL" id="GGI16793.1"/>
    </source>
</evidence>
<dbReference type="FunFam" id="2.60.260.20:FF:000013">
    <property type="entry name" value="DnaJ subfamily B member 11"/>
    <property type="match status" value="1"/>
</dbReference>
<sequence>MKFKDYYETLGVQRDATQDDIKNAYRKLARKYHPDVSKEPDAETRFKEVGEAYKVLKDPESRTSYDQLGANWQNGQDFQPPPGSGGFDFRSQGGFDGMDFGDFFEQMFSQQAGHGFTRGGRRNMQMPGEDVHAKIQIDLEDAYHGAERAISLRLPETDSNGRTVQRERTLRVSIPKGMCAGQSLRLSGQGGTGLNGGKTGDLYLEISFRPHPHYRVDGRDVYTDVHLAPWEAALGAHVSVPTPSGTVELSIPANSAAGKKLRLKGKGIPGKEAGDLYAVLSIVLPPANSEDERQAYRAFAAAFAFNPRAAS</sequence>
<dbReference type="Gene3D" id="2.60.260.20">
    <property type="entry name" value="Urease metallochaperone UreE, N-terminal domain"/>
    <property type="match status" value="2"/>
</dbReference>
<gene>
    <name evidence="5" type="primary">cbpA</name>
    <name evidence="5" type="ORF">GCM10008066_05740</name>
</gene>
<dbReference type="InterPro" id="IPR008971">
    <property type="entry name" value="HSP40/DnaJ_pept-bd"/>
</dbReference>
<dbReference type="SUPFAM" id="SSF49493">
    <property type="entry name" value="HSP40/DnaJ peptide-binding domain"/>
    <property type="match status" value="2"/>
</dbReference>
<dbReference type="GO" id="GO:0051082">
    <property type="term" value="F:unfolded protein binding"/>
    <property type="evidence" value="ECO:0007669"/>
    <property type="project" value="InterPro"/>
</dbReference>
<dbReference type="CDD" id="cd10747">
    <property type="entry name" value="DnaJ_C"/>
    <property type="match status" value="1"/>
</dbReference>
<name>A0A8J3AN23_9BURK</name>
<dbReference type="InterPro" id="IPR002939">
    <property type="entry name" value="DnaJ_C"/>
</dbReference>
<dbReference type="PANTHER" id="PTHR43096">
    <property type="entry name" value="DNAJ HOMOLOG 1, MITOCHONDRIAL-RELATED"/>
    <property type="match status" value="1"/>
</dbReference>
<dbReference type="GO" id="GO:0003677">
    <property type="term" value="F:DNA binding"/>
    <property type="evidence" value="ECO:0007669"/>
    <property type="project" value="UniProtKB-KW"/>
</dbReference>
<dbReference type="CDD" id="cd06257">
    <property type="entry name" value="DnaJ"/>
    <property type="match status" value="1"/>
</dbReference>
<dbReference type="Proteomes" id="UP000642180">
    <property type="component" value="Unassembled WGS sequence"/>
</dbReference>
<organism evidence="5 6">
    <name type="scientific">Oxalicibacterium faecigallinarum</name>
    <dbReference type="NCBI Taxonomy" id="573741"/>
    <lineage>
        <taxon>Bacteria</taxon>
        <taxon>Pseudomonadati</taxon>
        <taxon>Pseudomonadota</taxon>
        <taxon>Betaproteobacteria</taxon>
        <taxon>Burkholderiales</taxon>
        <taxon>Oxalobacteraceae</taxon>
        <taxon>Oxalicibacterium</taxon>
    </lineage>
</organism>
<accession>A0A8J3AN23</accession>
<reference evidence="6" key="1">
    <citation type="journal article" date="2019" name="Int. J. Syst. Evol. Microbiol.">
        <title>The Global Catalogue of Microorganisms (GCM) 10K type strain sequencing project: providing services to taxonomists for standard genome sequencing and annotation.</title>
        <authorList>
            <consortium name="The Broad Institute Genomics Platform"/>
            <consortium name="The Broad Institute Genome Sequencing Center for Infectious Disease"/>
            <person name="Wu L."/>
            <person name="Ma J."/>
        </authorList>
    </citation>
    <scope>NUCLEOTIDE SEQUENCE [LARGE SCALE GENOMIC DNA]</scope>
    <source>
        <strain evidence="6">CCM 2767</strain>
    </source>
</reference>
<protein>
    <submittedName>
        <fullName evidence="5">Curved DNA-binding protein</fullName>
    </submittedName>
</protein>
<feature type="domain" description="J" evidence="4">
    <location>
        <begin position="5"/>
        <end position="69"/>
    </location>
</feature>
<dbReference type="InterPro" id="IPR001623">
    <property type="entry name" value="DnaJ_domain"/>
</dbReference>
<keyword evidence="1" id="KW-0963">Cytoplasm</keyword>
<evidence type="ECO:0000259" key="4">
    <source>
        <dbReference type="PROSITE" id="PS50076"/>
    </source>
</evidence>
<dbReference type="InterPro" id="IPR036869">
    <property type="entry name" value="J_dom_sf"/>
</dbReference>
<dbReference type="Gene3D" id="1.10.287.110">
    <property type="entry name" value="DnaJ domain"/>
    <property type="match status" value="1"/>
</dbReference>
<keyword evidence="6" id="KW-1185">Reference proteome</keyword>
<evidence type="ECO:0000256" key="1">
    <source>
        <dbReference type="ARBA" id="ARBA00022490"/>
    </source>
</evidence>
<dbReference type="GO" id="GO:0005737">
    <property type="term" value="C:cytoplasm"/>
    <property type="evidence" value="ECO:0007669"/>
    <property type="project" value="TreeGrafter"/>
</dbReference>